<dbReference type="AlphaFoldDB" id="A0A1W6Z4S7"/>
<sequence>MTIAASAPQDAATALPATVPELGRRTFSTRPGRVRRVLRLLRERGPCSALRGGVSLLYARLTASGRVRAMRDWSASITRPCPPSQAQAAPDQAGIEQLLARVAGGCAKSVQLDVLDMTARRYCRTAATDQLLALRVACGIDKQMQDNDSASARAARDVLVAVLDLELERRTVAAPLRGLAQAMRTKAPSEDVDRACARLAVSLQAAQDMQGMPELLLRNALANLAEPDLSAIRGLDENARRDVVAQHRSPELRERRQSLLRLLDRALSQVNGVVARDSGQAAAGALPSPAPDANEARAAVMADRMALCLDALRNAAGPCPRIDAVRQLETAARAYADWKQAIEAAGREVPADAAERLRTAVADILHTHLRSPDNPDGPLQRSSLAALSEPEIAALRRCANAFGDVGLSIDSKALKEEATSRSAPLMEIAAARAVSLLRLAEGAAASLPEVVGALRDCAHAVREVCAARDSFELSGAEDRAALCARIVDAAARQSQGGQAGAGHSHSFAAVMPCLVSGLLDAGMLLIDGLEDAGVPESDPEWMRVRHVYRLLELGSLLAGALQDVLQAANGDAQSAPRPPSAAGWSAKLRQAVAEQFGVRYDAAAGRADLVLTGDQHRRLTEFMLNTPMPPVKPVRRCLATADGPQEIELDRQLALDGIDRRSAGFSVCGVDPSGRYVPYTSSRPAPAAAGGDAASHVAGLYRALLALQRLAGPDTLALSAFATQSIGNMLYEAFAALRDESPVRLADGRAVLLGGGAETHADVKRYADGSYSIGLNVTWEPLTSVAAWNGDDLEGVLLDGSRSRGAVFCEMRLTRDASGEWTRELLRPLELHYHLAPLARAETPISGGG</sequence>
<name>A0A1W6Z4S7_9BORD</name>
<keyword evidence="2" id="KW-1185">Reference proteome</keyword>
<proteinExistence type="predicted"/>
<protein>
    <submittedName>
        <fullName evidence="1">Uncharacterized protein</fullName>
    </submittedName>
</protein>
<accession>A0A1W6Z4S7</accession>
<dbReference type="EMBL" id="CP021109">
    <property type="protein sequence ID" value="ARP88184.1"/>
    <property type="molecule type" value="Genomic_DNA"/>
</dbReference>
<gene>
    <name evidence="1" type="ORF">CAL13_19685</name>
</gene>
<evidence type="ECO:0000313" key="2">
    <source>
        <dbReference type="Proteomes" id="UP000194139"/>
    </source>
</evidence>
<dbReference type="Proteomes" id="UP000194139">
    <property type="component" value="Chromosome"/>
</dbReference>
<reference evidence="1 2" key="1">
    <citation type="submission" date="2017-05" db="EMBL/GenBank/DDBJ databases">
        <title>Complete and WGS of Bordetella genogroups.</title>
        <authorList>
            <person name="Spilker T."/>
            <person name="LiPuma J."/>
        </authorList>
    </citation>
    <scope>NUCLEOTIDE SEQUENCE [LARGE SCALE GENOMIC DNA]</scope>
    <source>
        <strain evidence="1 2">AU17164</strain>
    </source>
</reference>
<organism evidence="1 2">
    <name type="scientific">Bordetella genomosp. 9</name>
    <dbReference type="NCBI Taxonomy" id="1416803"/>
    <lineage>
        <taxon>Bacteria</taxon>
        <taxon>Pseudomonadati</taxon>
        <taxon>Pseudomonadota</taxon>
        <taxon>Betaproteobacteria</taxon>
        <taxon>Burkholderiales</taxon>
        <taxon>Alcaligenaceae</taxon>
        <taxon>Bordetella</taxon>
    </lineage>
</organism>
<evidence type="ECO:0000313" key="1">
    <source>
        <dbReference type="EMBL" id="ARP88184.1"/>
    </source>
</evidence>